<protein>
    <submittedName>
        <fullName evidence="1">Uncharacterized protein</fullName>
    </submittedName>
</protein>
<evidence type="ECO:0000313" key="1">
    <source>
        <dbReference type="EMBL" id="EQB00232.1"/>
    </source>
</evidence>
<dbReference type="AlphaFoldDB" id="T0GHR2"/>
<dbReference type="Pfam" id="PF14350">
    <property type="entry name" value="Beta_protein"/>
    <property type="match status" value="1"/>
</dbReference>
<dbReference type="EMBL" id="ATHO01000159">
    <property type="protein sequence ID" value="EQB00232.1"/>
    <property type="molecule type" value="Genomic_DNA"/>
</dbReference>
<organism evidence="1 2">
    <name type="scientific">Sphingobium quisquiliarum P25</name>
    <dbReference type="NCBI Taxonomy" id="1329909"/>
    <lineage>
        <taxon>Bacteria</taxon>
        <taxon>Pseudomonadati</taxon>
        <taxon>Pseudomonadota</taxon>
        <taxon>Alphaproteobacteria</taxon>
        <taxon>Sphingomonadales</taxon>
        <taxon>Sphingomonadaceae</taxon>
        <taxon>Sphingobium</taxon>
    </lineage>
</organism>
<comment type="caution">
    <text evidence="1">The sequence shown here is derived from an EMBL/GenBank/DDBJ whole genome shotgun (WGS) entry which is preliminary data.</text>
</comment>
<name>T0GHR2_9SPHN</name>
<keyword evidence="2" id="KW-1185">Reference proteome</keyword>
<dbReference type="Proteomes" id="UP000015525">
    <property type="component" value="Unassembled WGS sequence"/>
</dbReference>
<proteinExistence type="predicted"/>
<accession>T0GHR2</accession>
<reference evidence="1 2" key="1">
    <citation type="journal article" date="2013" name="Genome Announc.">
        <title>Draft Genome Sequence of Sphingobium quisquiliarum Strain P25T, a Novel Hexachlorocyclohexane (HCH)-Degrading Bacterium Isolated from an HCH Dumpsite.</title>
        <authorList>
            <person name="Kumar Singh A."/>
            <person name="Sangwan N."/>
            <person name="Sharma A."/>
            <person name="Gupta V."/>
            <person name="Khurana J.P."/>
            <person name="Lal R."/>
        </authorList>
    </citation>
    <scope>NUCLEOTIDE SEQUENCE [LARGE SCALE GENOMIC DNA]</scope>
    <source>
        <strain evidence="1 2">P25</strain>
    </source>
</reference>
<gene>
    <name evidence="1" type="ORF">L288_18515</name>
</gene>
<evidence type="ECO:0000313" key="2">
    <source>
        <dbReference type="Proteomes" id="UP000015525"/>
    </source>
</evidence>
<dbReference type="InterPro" id="IPR025683">
    <property type="entry name" value="Protein_beta"/>
</dbReference>
<sequence>MARLISQNTWLRVFWSATSFPDKPKLKPGMLARFPRSDWKVYEAILSIKDEFPVVPMFSDYMLEFPSDYKPMRVSPTAKLLYSSENDYIYCKGNSTKIGEKYKNIFPVAAQLALISEMKSANYSLGNSYIHDLANGKGKTGNASMWRWCSTDHHLAIVDEQLTRAFGISRERVAPIIHAEQLQLV</sequence>